<reference evidence="1 2" key="2">
    <citation type="journal article" date="2022" name="Mol. Ecol. Resour.">
        <title>The genomes of chicory, endive, great burdock and yacon provide insights into Asteraceae paleo-polyploidization history and plant inulin production.</title>
        <authorList>
            <person name="Fan W."/>
            <person name="Wang S."/>
            <person name="Wang H."/>
            <person name="Wang A."/>
            <person name="Jiang F."/>
            <person name="Liu H."/>
            <person name="Zhao H."/>
            <person name="Xu D."/>
            <person name="Zhang Y."/>
        </authorList>
    </citation>
    <scope>NUCLEOTIDE SEQUENCE [LARGE SCALE GENOMIC DNA]</scope>
    <source>
        <strain evidence="2">cv. Yunnan</strain>
        <tissue evidence="1">Leaves</tissue>
    </source>
</reference>
<gene>
    <name evidence="1" type="ORF">L1987_54414</name>
</gene>
<reference evidence="2" key="1">
    <citation type="journal article" date="2022" name="Mol. Ecol. Resour.">
        <title>The genomes of chicory, endive, great burdock and yacon provide insights into Asteraceae palaeo-polyploidization history and plant inulin production.</title>
        <authorList>
            <person name="Fan W."/>
            <person name="Wang S."/>
            <person name="Wang H."/>
            <person name="Wang A."/>
            <person name="Jiang F."/>
            <person name="Liu H."/>
            <person name="Zhao H."/>
            <person name="Xu D."/>
            <person name="Zhang Y."/>
        </authorList>
    </citation>
    <scope>NUCLEOTIDE SEQUENCE [LARGE SCALE GENOMIC DNA]</scope>
    <source>
        <strain evidence="2">cv. Yunnan</strain>
    </source>
</reference>
<dbReference type="EMBL" id="CM042035">
    <property type="protein sequence ID" value="KAI3754627.1"/>
    <property type="molecule type" value="Genomic_DNA"/>
</dbReference>
<dbReference type="Proteomes" id="UP001056120">
    <property type="component" value="Linkage Group LG18"/>
</dbReference>
<comment type="caution">
    <text evidence="1">The sequence shown here is derived from an EMBL/GenBank/DDBJ whole genome shotgun (WGS) entry which is preliminary data.</text>
</comment>
<keyword evidence="2" id="KW-1185">Reference proteome</keyword>
<name>A0ACB9E754_9ASTR</name>
<organism evidence="1 2">
    <name type="scientific">Smallanthus sonchifolius</name>
    <dbReference type="NCBI Taxonomy" id="185202"/>
    <lineage>
        <taxon>Eukaryota</taxon>
        <taxon>Viridiplantae</taxon>
        <taxon>Streptophyta</taxon>
        <taxon>Embryophyta</taxon>
        <taxon>Tracheophyta</taxon>
        <taxon>Spermatophyta</taxon>
        <taxon>Magnoliopsida</taxon>
        <taxon>eudicotyledons</taxon>
        <taxon>Gunneridae</taxon>
        <taxon>Pentapetalae</taxon>
        <taxon>asterids</taxon>
        <taxon>campanulids</taxon>
        <taxon>Asterales</taxon>
        <taxon>Asteraceae</taxon>
        <taxon>Asteroideae</taxon>
        <taxon>Heliantheae alliance</taxon>
        <taxon>Millerieae</taxon>
        <taxon>Smallanthus</taxon>
    </lineage>
</organism>
<protein>
    <submittedName>
        <fullName evidence="1">Uncharacterized protein</fullName>
    </submittedName>
</protein>
<sequence length="146" mass="15068">MAALQWPMAVLGTDPMRGIRVPMNPHTSGETQAAPWPSNGGATPDFPARESSGGSAAFQAATTGGVSGSPWGSATLVTPGKSICLVMANTGRGFAYVRIGVVHKFYSAYVYHRTRAGGIPSTVTYLRNTVFTATLSGNTFGTVGIG</sequence>
<accession>A0ACB9E754</accession>
<evidence type="ECO:0000313" key="2">
    <source>
        <dbReference type="Proteomes" id="UP001056120"/>
    </source>
</evidence>
<evidence type="ECO:0000313" key="1">
    <source>
        <dbReference type="EMBL" id="KAI3754627.1"/>
    </source>
</evidence>
<proteinExistence type="predicted"/>